<accession>J3MX00</accession>
<protein>
    <submittedName>
        <fullName evidence="3">Uncharacterized protein</fullName>
    </submittedName>
</protein>
<evidence type="ECO:0000256" key="2">
    <source>
        <dbReference type="SAM" id="Phobius"/>
    </source>
</evidence>
<feature type="region of interest" description="Disordered" evidence="1">
    <location>
        <begin position="87"/>
        <end position="117"/>
    </location>
</feature>
<keyword evidence="2" id="KW-0472">Membrane</keyword>
<feature type="transmembrane region" description="Helical" evidence="2">
    <location>
        <begin position="60"/>
        <end position="81"/>
    </location>
</feature>
<name>J3MX00_ORYBR</name>
<dbReference type="EnsemblPlants" id="OB09G15290.1">
    <property type="protein sequence ID" value="OB09G15290.1"/>
    <property type="gene ID" value="OB09G15290"/>
</dbReference>
<dbReference type="Gramene" id="OB09G15290.1">
    <property type="protein sequence ID" value="OB09G15290.1"/>
    <property type="gene ID" value="OB09G15290"/>
</dbReference>
<keyword evidence="2" id="KW-0812">Transmembrane</keyword>
<sequence>MVRCRAAARPRDRSRRTWVATSRGRWGRRGSCCWLRPAASGGARRASAGRRRRLPAAPRGVAAAAAVPVVAVALALALALATPMLDEDGVDVEGDDDVKGGNEEAAAGSFCAKGRSR</sequence>
<proteinExistence type="predicted"/>
<dbReference type="HOGENOM" id="CLU_2088573_0_0_1"/>
<evidence type="ECO:0000313" key="3">
    <source>
        <dbReference type="EnsemblPlants" id="OB09G15290.1"/>
    </source>
</evidence>
<keyword evidence="2" id="KW-1133">Transmembrane helix</keyword>
<keyword evidence="4" id="KW-1185">Reference proteome</keyword>
<organism evidence="3">
    <name type="scientific">Oryza brachyantha</name>
    <name type="common">malo sina</name>
    <dbReference type="NCBI Taxonomy" id="4533"/>
    <lineage>
        <taxon>Eukaryota</taxon>
        <taxon>Viridiplantae</taxon>
        <taxon>Streptophyta</taxon>
        <taxon>Embryophyta</taxon>
        <taxon>Tracheophyta</taxon>
        <taxon>Spermatophyta</taxon>
        <taxon>Magnoliopsida</taxon>
        <taxon>Liliopsida</taxon>
        <taxon>Poales</taxon>
        <taxon>Poaceae</taxon>
        <taxon>BOP clade</taxon>
        <taxon>Oryzoideae</taxon>
        <taxon>Oryzeae</taxon>
        <taxon>Oryzinae</taxon>
        <taxon>Oryza</taxon>
    </lineage>
</organism>
<dbReference type="Proteomes" id="UP000006038">
    <property type="component" value="Chromosome 9"/>
</dbReference>
<evidence type="ECO:0000256" key="1">
    <source>
        <dbReference type="SAM" id="MobiDB-lite"/>
    </source>
</evidence>
<reference evidence="3" key="1">
    <citation type="journal article" date="2013" name="Nat. Commun.">
        <title>Whole-genome sequencing of Oryza brachyantha reveals mechanisms underlying Oryza genome evolution.</title>
        <authorList>
            <person name="Chen J."/>
            <person name="Huang Q."/>
            <person name="Gao D."/>
            <person name="Wang J."/>
            <person name="Lang Y."/>
            <person name="Liu T."/>
            <person name="Li B."/>
            <person name="Bai Z."/>
            <person name="Luis Goicoechea J."/>
            <person name="Liang C."/>
            <person name="Chen C."/>
            <person name="Zhang W."/>
            <person name="Sun S."/>
            <person name="Liao Y."/>
            <person name="Zhang X."/>
            <person name="Yang L."/>
            <person name="Song C."/>
            <person name="Wang M."/>
            <person name="Shi J."/>
            <person name="Liu G."/>
            <person name="Liu J."/>
            <person name="Zhou H."/>
            <person name="Zhou W."/>
            <person name="Yu Q."/>
            <person name="An N."/>
            <person name="Chen Y."/>
            <person name="Cai Q."/>
            <person name="Wang B."/>
            <person name="Liu B."/>
            <person name="Min J."/>
            <person name="Huang Y."/>
            <person name="Wu H."/>
            <person name="Li Z."/>
            <person name="Zhang Y."/>
            <person name="Yin Y."/>
            <person name="Song W."/>
            <person name="Jiang J."/>
            <person name="Jackson S.A."/>
            <person name="Wing R.A."/>
            <person name="Wang J."/>
            <person name="Chen M."/>
        </authorList>
    </citation>
    <scope>NUCLEOTIDE SEQUENCE [LARGE SCALE GENOMIC DNA]</scope>
    <source>
        <strain evidence="3">cv. IRGC 101232</strain>
    </source>
</reference>
<dbReference type="AlphaFoldDB" id="J3MX00"/>
<feature type="compositionally biased region" description="Acidic residues" evidence="1">
    <location>
        <begin position="87"/>
        <end position="96"/>
    </location>
</feature>
<reference evidence="3" key="2">
    <citation type="submission" date="2013-04" db="UniProtKB">
        <authorList>
            <consortium name="EnsemblPlants"/>
        </authorList>
    </citation>
    <scope>IDENTIFICATION</scope>
</reference>
<evidence type="ECO:0000313" key="4">
    <source>
        <dbReference type="Proteomes" id="UP000006038"/>
    </source>
</evidence>